<name>A0AAD6VEA9_9AGAR</name>
<dbReference type="AlphaFoldDB" id="A0AAD6VEA9"/>
<evidence type="ECO:0000313" key="2">
    <source>
        <dbReference type="Proteomes" id="UP001219525"/>
    </source>
</evidence>
<protein>
    <submittedName>
        <fullName evidence="1">Uncharacterized protein</fullName>
    </submittedName>
</protein>
<reference evidence="1" key="1">
    <citation type="submission" date="2023-03" db="EMBL/GenBank/DDBJ databases">
        <title>Massive genome expansion in bonnet fungi (Mycena s.s.) driven by repeated elements and novel gene families across ecological guilds.</title>
        <authorList>
            <consortium name="Lawrence Berkeley National Laboratory"/>
            <person name="Harder C.B."/>
            <person name="Miyauchi S."/>
            <person name="Viragh M."/>
            <person name="Kuo A."/>
            <person name="Thoen E."/>
            <person name="Andreopoulos B."/>
            <person name="Lu D."/>
            <person name="Skrede I."/>
            <person name="Drula E."/>
            <person name="Henrissat B."/>
            <person name="Morin E."/>
            <person name="Kohler A."/>
            <person name="Barry K."/>
            <person name="LaButti K."/>
            <person name="Morin E."/>
            <person name="Salamov A."/>
            <person name="Lipzen A."/>
            <person name="Mereny Z."/>
            <person name="Hegedus B."/>
            <person name="Baldrian P."/>
            <person name="Stursova M."/>
            <person name="Weitz H."/>
            <person name="Taylor A."/>
            <person name="Grigoriev I.V."/>
            <person name="Nagy L.G."/>
            <person name="Martin F."/>
            <person name="Kauserud H."/>
        </authorList>
    </citation>
    <scope>NUCLEOTIDE SEQUENCE</scope>
    <source>
        <strain evidence="1">9144</strain>
    </source>
</reference>
<comment type="caution">
    <text evidence="1">The sequence shown here is derived from an EMBL/GenBank/DDBJ whole genome shotgun (WGS) entry which is preliminary data.</text>
</comment>
<sequence>MTYRRAVKEGAEEPSTNIIWGLGIANRNYHWFDTFECPAFHTSGTKDLDLNEIAGVGSPGRAKIKRGEVSSITGAQPVSKGAQICARLTLGILQTWGTLAFVCSAKGHWDQMECGSQHAYASVYFLGAKWVSENLASLNVRAQERNAYNVHRITPPKRRRQLLLGIAGWKNGVTSVHKWYPGSWHR</sequence>
<proteinExistence type="predicted"/>
<evidence type="ECO:0000313" key="1">
    <source>
        <dbReference type="EMBL" id="KAJ7207428.1"/>
    </source>
</evidence>
<keyword evidence="2" id="KW-1185">Reference proteome</keyword>
<organism evidence="1 2">
    <name type="scientific">Mycena pura</name>
    <dbReference type="NCBI Taxonomy" id="153505"/>
    <lineage>
        <taxon>Eukaryota</taxon>
        <taxon>Fungi</taxon>
        <taxon>Dikarya</taxon>
        <taxon>Basidiomycota</taxon>
        <taxon>Agaricomycotina</taxon>
        <taxon>Agaricomycetes</taxon>
        <taxon>Agaricomycetidae</taxon>
        <taxon>Agaricales</taxon>
        <taxon>Marasmiineae</taxon>
        <taxon>Mycenaceae</taxon>
        <taxon>Mycena</taxon>
    </lineage>
</organism>
<dbReference type="Proteomes" id="UP001219525">
    <property type="component" value="Unassembled WGS sequence"/>
</dbReference>
<gene>
    <name evidence="1" type="ORF">GGX14DRAFT_396260</name>
</gene>
<accession>A0AAD6VEA9</accession>
<dbReference type="EMBL" id="JARJCW010000036">
    <property type="protein sequence ID" value="KAJ7207428.1"/>
    <property type="molecule type" value="Genomic_DNA"/>
</dbReference>